<keyword evidence="1 3" id="KW-0963">Cytoplasm</keyword>
<dbReference type="EMBL" id="DTMF01000188">
    <property type="protein sequence ID" value="HGF34220.1"/>
    <property type="molecule type" value="Genomic_DNA"/>
</dbReference>
<dbReference type="InterPro" id="IPR036847">
    <property type="entry name" value="RimP_C_sf"/>
</dbReference>
<dbReference type="CDD" id="cd01734">
    <property type="entry name" value="YlxS_C"/>
    <property type="match status" value="1"/>
</dbReference>
<dbReference type="HAMAP" id="MF_01077">
    <property type="entry name" value="RimP"/>
    <property type="match status" value="1"/>
</dbReference>
<evidence type="ECO:0000259" key="5">
    <source>
        <dbReference type="Pfam" id="PF17384"/>
    </source>
</evidence>
<comment type="subcellular location">
    <subcellularLocation>
        <location evidence="3">Cytoplasm</location>
    </subcellularLocation>
</comment>
<dbReference type="Pfam" id="PF02576">
    <property type="entry name" value="RimP_N"/>
    <property type="match status" value="1"/>
</dbReference>
<dbReference type="Gene3D" id="2.30.30.180">
    <property type="entry name" value="Ribosome maturation factor RimP, C-terminal domain"/>
    <property type="match status" value="1"/>
</dbReference>
<reference evidence="6" key="1">
    <citation type="journal article" date="2020" name="mSystems">
        <title>Genome- and Community-Level Interaction Insights into Carbon Utilization and Element Cycling Functions of Hydrothermarchaeota in Hydrothermal Sediment.</title>
        <authorList>
            <person name="Zhou Z."/>
            <person name="Liu Y."/>
            <person name="Xu W."/>
            <person name="Pan J."/>
            <person name="Luo Z.H."/>
            <person name="Li M."/>
        </authorList>
    </citation>
    <scope>NUCLEOTIDE SEQUENCE [LARGE SCALE GENOMIC DNA]</scope>
    <source>
        <strain evidence="6">SpSt-897</strain>
    </source>
</reference>
<dbReference type="GO" id="GO:0005829">
    <property type="term" value="C:cytosol"/>
    <property type="evidence" value="ECO:0007669"/>
    <property type="project" value="TreeGrafter"/>
</dbReference>
<accession>A0A7C3V803</accession>
<dbReference type="GO" id="GO:0000028">
    <property type="term" value="P:ribosomal small subunit assembly"/>
    <property type="evidence" value="ECO:0007669"/>
    <property type="project" value="TreeGrafter"/>
</dbReference>
<evidence type="ECO:0000256" key="2">
    <source>
        <dbReference type="ARBA" id="ARBA00022517"/>
    </source>
</evidence>
<protein>
    <recommendedName>
        <fullName evidence="3">Ribosome maturation factor RimP</fullName>
    </recommendedName>
</protein>
<feature type="domain" description="Ribosome maturation factor RimP N-terminal" evidence="4">
    <location>
        <begin position="14"/>
        <end position="85"/>
    </location>
</feature>
<comment type="similarity">
    <text evidence="3">Belongs to the RimP family.</text>
</comment>
<evidence type="ECO:0000256" key="3">
    <source>
        <dbReference type="HAMAP-Rule" id="MF_01077"/>
    </source>
</evidence>
<evidence type="ECO:0000256" key="1">
    <source>
        <dbReference type="ARBA" id="ARBA00022490"/>
    </source>
</evidence>
<feature type="domain" description="Ribosome maturation factor RimP C-terminal" evidence="5">
    <location>
        <begin position="89"/>
        <end position="153"/>
    </location>
</feature>
<dbReference type="GO" id="GO:0006412">
    <property type="term" value="P:translation"/>
    <property type="evidence" value="ECO:0007669"/>
    <property type="project" value="TreeGrafter"/>
</dbReference>
<sequence length="154" mass="17470">MNKEEILARVEKLILPYLAAQGVELIDAELNQPRRGRATLRLFVDREGGITLDEITRVSRVVGELLDVHDLISSSYTLEVSSPGLTRELKKPRDYERFAGRLVRLTTRGPWQGKQVHRGILQGLANEEVSLTEGETLVRIPLREIAKARLDFEK</sequence>
<evidence type="ECO:0000313" key="6">
    <source>
        <dbReference type="EMBL" id="HGF34220.1"/>
    </source>
</evidence>
<keyword evidence="2 3" id="KW-0690">Ribosome biogenesis</keyword>
<evidence type="ECO:0000259" key="4">
    <source>
        <dbReference type="Pfam" id="PF02576"/>
    </source>
</evidence>
<dbReference type="PANTHER" id="PTHR33867">
    <property type="entry name" value="RIBOSOME MATURATION FACTOR RIMP"/>
    <property type="match status" value="1"/>
</dbReference>
<comment type="function">
    <text evidence="3">Required for maturation of 30S ribosomal subunits.</text>
</comment>
<dbReference type="InterPro" id="IPR035956">
    <property type="entry name" value="RimP_N_sf"/>
</dbReference>
<dbReference type="Gene3D" id="3.30.300.70">
    <property type="entry name" value="RimP-like superfamily, N-terminal"/>
    <property type="match status" value="1"/>
</dbReference>
<dbReference type="AlphaFoldDB" id="A0A7C3V803"/>
<dbReference type="FunFam" id="3.30.300.70:FF:000001">
    <property type="entry name" value="Ribosome maturation factor RimP"/>
    <property type="match status" value="1"/>
</dbReference>
<comment type="caution">
    <text evidence="6">The sequence shown here is derived from an EMBL/GenBank/DDBJ whole genome shotgun (WGS) entry which is preliminary data.</text>
</comment>
<dbReference type="SUPFAM" id="SSF75420">
    <property type="entry name" value="YhbC-like, N-terminal domain"/>
    <property type="match status" value="1"/>
</dbReference>
<dbReference type="InterPro" id="IPR028998">
    <property type="entry name" value="RimP_C"/>
</dbReference>
<dbReference type="Pfam" id="PF17384">
    <property type="entry name" value="DUF150_C"/>
    <property type="match status" value="1"/>
</dbReference>
<proteinExistence type="inferred from homology"/>
<dbReference type="InterPro" id="IPR003728">
    <property type="entry name" value="Ribosome_maturation_RimP"/>
</dbReference>
<dbReference type="InterPro" id="IPR028989">
    <property type="entry name" value="RimP_N"/>
</dbReference>
<dbReference type="PANTHER" id="PTHR33867:SF1">
    <property type="entry name" value="RIBOSOME MATURATION FACTOR RIMP"/>
    <property type="match status" value="1"/>
</dbReference>
<name>A0A7C3V803_9BACT</name>
<gene>
    <name evidence="3" type="primary">rimP</name>
    <name evidence="6" type="ORF">ENW96_07500</name>
</gene>
<dbReference type="SUPFAM" id="SSF74942">
    <property type="entry name" value="YhbC-like, C-terminal domain"/>
    <property type="match status" value="1"/>
</dbReference>
<organism evidence="6">
    <name type="scientific">Desulfobacca acetoxidans</name>
    <dbReference type="NCBI Taxonomy" id="60893"/>
    <lineage>
        <taxon>Bacteria</taxon>
        <taxon>Pseudomonadati</taxon>
        <taxon>Thermodesulfobacteriota</taxon>
        <taxon>Desulfobaccia</taxon>
        <taxon>Desulfobaccales</taxon>
        <taxon>Desulfobaccaceae</taxon>
        <taxon>Desulfobacca</taxon>
    </lineage>
</organism>